<reference evidence="2 3" key="1">
    <citation type="submission" date="2018-08" db="EMBL/GenBank/DDBJ databases">
        <title>A genome reference for cultivated species of the human gut microbiota.</title>
        <authorList>
            <person name="Zou Y."/>
            <person name="Xue W."/>
            <person name="Luo G."/>
        </authorList>
    </citation>
    <scope>NUCLEOTIDE SEQUENCE [LARGE SCALE GENOMIC DNA]</scope>
    <source>
        <strain evidence="2 3">AM16-11</strain>
    </source>
</reference>
<sequence>MAMSSYKDYKKRALQNPEVKAEYDALRPEYDIIQAMIDARVQQNMTQKDLSAKTGITQADISRIENGTRNPSLSMVKKLAQGLGMQLKLEFVPMPTKNKM</sequence>
<evidence type="ECO:0000313" key="2">
    <source>
        <dbReference type="EMBL" id="RHI20556.1"/>
    </source>
</evidence>
<dbReference type="SMART" id="SM00530">
    <property type="entry name" value="HTH_XRE"/>
    <property type="match status" value="1"/>
</dbReference>
<dbReference type="Gene3D" id="1.10.260.40">
    <property type="entry name" value="lambda repressor-like DNA-binding domains"/>
    <property type="match status" value="1"/>
</dbReference>
<name>A0A414ZJV2_9FIRM</name>
<dbReference type="InterPro" id="IPR010982">
    <property type="entry name" value="Lambda_DNA-bd_dom_sf"/>
</dbReference>
<dbReference type="InterPro" id="IPR001387">
    <property type="entry name" value="Cro/C1-type_HTH"/>
</dbReference>
<protein>
    <submittedName>
        <fullName evidence="2">XRE family transcriptional regulator</fullName>
    </submittedName>
</protein>
<dbReference type="RefSeq" id="WP_118257822.1">
    <property type="nucleotide sequence ID" value="NZ_QRKN01000009.1"/>
</dbReference>
<dbReference type="EMBL" id="QRKN01000009">
    <property type="protein sequence ID" value="RHI20556.1"/>
    <property type="molecule type" value="Genomic_DNA"/>
</dbReference>
<evidence type="ECO:0000259" key="1">
    <source>
        <dbReference type="PROSITE" id="PS50943"/>
    </source>
</evidence>
<dbReference type="CDD" id="cd00093">
    <property type="entry name" value="HTH_XRE"/>
    <property type="match status" value="1"/>
</dbReference>
<dbReference type="PROSITE" id="PS50943">
    <property type="entry name" value="HTH_CROC1"/>
    <property type="match status" value="1"/>
</dbReference>
<accession>A0A414ZJV2</accession>
<proteinExistence type="predicted"/>
<organism evidence="2 3">
    <name type="scientific">Agathobacter rectalis</name>
    <dbReference type="NCBI Taxonomy" id="39491"/>
    <lineage>
        <taxon>Bacteria</taxon>
        <taxon>Bacillati</taxon>
        <taxon>Bacillota</taxon>
        <taxon>Clostridia</taxon>
        <taxon>Lachnospirales</taxon>
        <taxon>Lachnospiraceae</taxon>
        <taxon>Agathobacter</taxon>
    </lineage>
</organism>
<evidence type="ECO:0000313" key="3">
    <source>
        <dbReference type="Proteomes" id="UP000285865"/>
    </source>
</evidence>
<dbReference type="AlphaFoldDB" id="A0A414ZJV2"/>
<dbReference type="SUPFAM" id="SSF47413">
    <property type="entry name" value="lambda repressor-like DNA-binding domains"/>
    <property type="match status" value="1"/>
</dbReference>
<dbReference type="Pfam" id="PF01381">
    <property type="entry name" value="HTH_3"/>
    <property type="match status" value="1"/>
</dbReference>
<dbReference type="Proteomes" id="UP000285865">
    <property type="component" value="Unassembled WGS sequence"/>
</dbReference>
<gene>
    <name evidence="2" type="ORF">DW172_10895</name>
</gene>
<feature type="domain" description="HTH cro/C1-type" evidence="1">
    <location>
        <begin position="36"/>
        <end position="92"/>
    </location>
</feature>
<comment type="caution">
    <text evidence="2">The sequence shown here is derived from an EMBL/GenBank/DDBJ whole genome shotgun (WGS) entry which is preliminary data.</text>
</comment>
<dbReference type="GO" id="GO:0003677">
    <property type="term" value="F:DNA binding"/>
    <property type="evidence" value="ECO:0007669"/>
    <property type="project" value="InterPro"/>
</dbReference>